<proteinExistence type="predicted"/>
<gene>
    <name evidence="2" type="ORF">NDK47_04260</name>
</gene>
<name>A0ABY4WIJ2_9BACL</name>
<feature type="domain" description="AAA+ ATPase" evidence="1">
    <location>
        <begin position="194"/>
        <end position="381"/>
    </location>
</feature>
<reference evidence="2" key="1">
    <citation type="submission" date="2022-06" db="EMBL/GenBank/DDBJ databases">
        <title>Genome sequencing of Brevibacillus sp. BB3-R1.</title>
        <authorList>
            <person name="Heo J."/>
            <person name="Lee D."/>
            <person name="Won M."/>
            <person name="Han B.-H."/>
            <person name="Hong S.-B."/>
            <person name="Kwon S.-W."/>
        </authorList>
    </citation>
    <scope>NUCLEOTIDE SEQUENCE</scope>
    <source>
        <strain evidence="2">BB3-R1</strain>
    </source>
</reference>
<dbReference type="EMBL" id="CP098755">
    <property type="protein sequence ID" value="USG66524.1"/>
    <property type="molecule type" value="Genomic_DNA"/>
</dbReference>
<dbReference type="InterPro" id="IPR049050">
    <property type="entry name" value="nSTAND3"/>
</dbReference>
<dbReference type="Proteomes" id="UP001056500">
    <property type="component" value="Chromosome"/>
</dbReference>
<dbReference type="InterPro" id="IPR003593">
    <property type="entry name" value="AAA+_ATPase"/>
</dbReference>
<dbReference type="Gene3D" id="3.40.50.300">
    <property type="entry name" value="P-loop containing nucleotide triphosphate hydrolases"/>
    <property type="match status" value="1"/>
</dbReference>
<organism evidence="2 3">
    <name type="scientific">Brevibacillus ruminantium</name>
    <dbReference type="NCBI Taxonomy" id="2950604"/>
    <lineage>
        <taxon>Bacteria</taxon>
        <taxon>Bacillati</taxon>
        <taxon>Bacillota</taxon>
        <taxon>Bacilli</taxon>
        <taxon>Bacillales</taxon>
        <taxon>Paenibacillaceae</taxon>
        <taxon>Brevibacillus</taxon>
    </lineage>
</organism>
<keyword evidence="3" id="KW-1185">Reference proteome</keyword>
<evidence type="ECO:0000313" key="2">
    <source>
        <dbReference type="EMBL" id="USG66524.1"/>
    </source>
</evidence>
<dbReference type="InterPro" id="IPR027417">
    <property type="entry name" value="P-loop_NTPase"/>
</dbReference>
<evidence type="ECO:0000259" key="1">
    <source>
        <dbReference type="SMART" id="SM00382"/>
    </source>
</evidence>
<keyword evidence="2" id="KW-0067">ATP-binding</keyword>
<protein>
    <submittedName>
        <fullName evidence="2">ATP-binding protein</fullName>
    </submittedName>
</protein>
<dbReference type="SUPFAM" id="SSF52540">
    <property type="entry name" value="P-loop containing nucleoside triphosphate hydrolases"/>
    <property type="match status" value="1"/>
</dbReference>
<dbReference type="RefSeq" id="WP_251873635.1">
    <property type="nucleotide sequence ID" value="NZ_CP098755.1"/>
</dbReference>
<accession>A0ABY4WIJ2</accession>
<dbReference type="GO" id="GO:0005524">
    <property type="term" value="F:ATP binding"/>
    <property type="evidence" value="ECO:0007669"/>
    <property type="project" value="UniProtKB-KW"/>
</dbReference>
<dbReference type="Pfam" id="PF20720">
    <property type="entry name" value="nSTAND3"/>
    <property type="match status" value="1"/>
</dbReference>
<sequence>MINYDYHKLLEPMEFQELSRDIVQMRDNIFLESYKEGKDGGVDGGCFHQNNRIILQAKRWKSGSALYSYLKNNEKEKVEKLNPDRYILTIATDLSPPEKEKIKALFHPYIKSSDDILCEKDFNNLLGQDKYKSIHEKYLKLLVPNTYVLKNMLNSALHGVLLHESAREFEEALRRAEVFVETRPYKIALKKLEAKKVVLISGEPGVGKTSIAYHLGRYFIRNKGYAAFYWVKSVDDIYVALRSEGKKVIVFDDFWGSIFQESSIAGKDEQRLAKIIERIKDDNHSVLILTTREYILKQGFKKHADLKEVVEKYKLECRLDQYRDVEKVKIFFGHLMQSKLTWQQTEKLFHKHREIVDHANFNPRVIEMFLRNVDIELHPRECMESFWGYLECPENFWKSIFSSLPTEAKLLSVILLISPIPIQSNHLEEIYSRCLNQMGNVIEKKSFQECISELERTVIKSLVDEEESRVIIKFQNPLVQEYLHSYLKHHIDHYFDVLFFGICYYNQLAYLLSNFSNDLSEEKYRKLFRKCIDNFESMPKITIDFIDYLDDNEFEYFVDKIRENSTFHQFFDLIWCYENKQLTEYQVFFEDYIHHINSQLGNFDLEIKNTDLDIYPHVIEKCVAIGISFNGFNIIKLYYNRICYEDRALEINKFKGIFPEEYQLFLINYGEDIKYYLEEYYIKKLHYYSEINDIKYCKYLCSEIPKQLDQYGIAYTIEFRAIIEDLMSSLDEAAAGTEEYDDDQEEVQIDESEIAYNEIVDVYEEHILGNVNYFWEDDLHDFIRNSAMSKSLKNELLALEEKDEYWYIHEFLKDEESFLFLEQSLIQNEELYKYAMFFTFQLIGNMSIRSDIPTKQFIGFLIEVCPDIMYRENAMLTKEEIISTAAFRLYFEDEERDFEKLVNSGLFVERGKWYELVNILLVMMPYGLFITNLVQVEKIDYYNSMNTGEEWPVFRVRKKRKSIVADHTFTADIGFYYFKNFNWERIYFKMFFELDRADYLEYYLVPMAQSYFQEVKRDTTLETIATVFKDLQFTIDIDKNGEIVGSQMSFCPLWRIIESLDIADIFELIPNDFSEEQMKYVAKNNEIIQERNRGIYRINLGKLENIEVLTKLGIDKTVQEVFGKICEVLKVC</sequence>
<dbReference type="SMART" id="SM00382">
    <property type="entry name" value="AAA"/>
    <property type="match status" value="1"/>
</dbReference>
<evidence type="ECO:0000313" key="3">
    <source>
        <dbReference type="Proteomes" id="UP001056500"/>
    </source>
</evidence>
<keyword evidence="2" id="KW-0547">Nucleotide-binding</keyword>